<accession>X1FK30</accession>
<name>X1FK30_9ZZZZ</name>
<proteinExistence type="predicted"/>
<organism evidence="1">
    <name type="scientific">marine sediment metagenome</name>
    <dbReference type="NCBI Taxonomy" id="412755"/>
    <lineage>
        <taxon>unclassified sequences</taxon>
        <taxon>metagenomes</taxon>
        <taxon>ecological metagenomes</taxon>
    </lineage>
</organism>
<sequence length="43" mass="5384">NIIKRKGGWCMYENEKFQRNTWPEFYKAHPELEKKLKEAWINE</sequence>
<protein>
    <submittedName>
        <fullName evidence="1">Uncharacterized protein</fullName>
    </submittedName>
</protein>
<evidence type="ECO:0000313" key="1">
    <source>
        <dbReference type="EMBL" id="GAH45322.1"/>
    </source>
</evidence>
<gene>
    <name evidence="1" type="ORF">S03H2_12027</name>
</gene>
<reference evidence="1" key="1">
    <citation type="journal article" date="2014" name="Front. Microbiol.">
        <title>High frequency of phylogenetically diverse reductive dehalogenase-homologous genes in deep subseafloor sedimentary metagenomes.</title>
        <authorList>
            <person name="Kawai M."/>
            <person name="Futagami T."/>
            <person name="Toyoda A."/>
            <person name="Takaki Y."/>
            <person name="Nishi S."/>
            <person name="Hori S."/>
            <person name="Arai W."/>
            <person name="Tsubouchi T."/>
            <person name="Morono Y."/>
            <person name="Uchiyama I."/>
            <person name="Ito T."/>
            <person name="Fujiyama A."/>
            <person name="Inagaki F."/>
            <person name="Takami H."/>
        </authorList>
    </citation>
    <scope>NUCLEOTIDE SEQUENCE</scope>
    <source>
        <strain evidence="1">Expedition CK06-06</strain>
    </source>
</reference>
<dbReference type="AlphaFoldDB" id="X1FK30"/>
<dbReference type="EMBL" id="BARU01006125">
    <property type="protein sequence ID" value="GAH45322.1"/>
    <property type="molecule type" value="Genomic_DNA"/>
</dbReference>
<feature type="non-terminal residue" evidence="1">
    <location>
        <position position="1"/>
    </location>
</feature>
<comment type="caution">
    <text evidence="1">The sequence shown here is derived from an EMBL/GenBank/DDBJ whole genome shotgun (WGS) entry which is preliminary data.</text>
</comment>